<feature type="region of interest" description="Disordered" evidence="2">
    <location>
        <begin position="23"/>
        <end position="54"/>
    </location>
</feature>
<keyword evidence="4" id="KW-1185">Reference proteome</keyword>
<accession>A0AAF3FF79</accession>
<dbReference type="PANTHER" id="PTHR10177">
    <property type="entry name" value="CYCLINS"/>
    <property type="match status" value="1"/>
</dbReference>
<protein>
    <submittedName>
        <fullName evidence="5">Cyclin-like domain-containing protein</fullName>
    </submittedName>
</protein>
<sequence>MMTFRGVTKDLTTFDAFWETPSISCSVPSPFADKSQDEESSDGEQSSPSKGSFPDLSNSISFVSNWESFNSATFVGMPPPPAKYSNERINASDMVDRRRKLQDTSITDSVQSIPPCPPKRSCKVSQVFSADFSTTFFHSTISSFSPLPETKSNSIGYNSQSSEFSHQRRLGLMVELTFDYGTHLCNPEDSILTYEILRQREISANAIKENFLQQLYCSMPGVAQVRRAVLRKMFVAVEDKEYNQETFHLAAYFLDVALSAMIPRTEETIFKMGAAALVLASKMEEYNPLHFSNVCGDGAHAITKVLMKELASFEKVMLAALRWRLEVATPYTFANFLHTVVQSSKEQILFAMYLLHHSLLNDQCRRWKSYLTAHAAIIVAHVLIPTTKTKYYCAEVLLNLVVKQLHPTTMLRLDSVREICLHLIETYETVVSARSTNVSLPPISEWPICLRADFWRIARTKKELKTKPLLASSLSQHTTQDMAGSEYLYSTISEFDQTDCSELNSDEIDMDQTSDLIADATHSFQDPFDF</sequence>
<dbReference type="InterPro" id="IPR006671">
    <property type="entry name" value="Cyclin_N"/>
</dbReference>
<organism evidence="4 5">
    <name type="scientific">Mesorhabditis belari</name>
    <dbReference type="NCBI Taxonomy" id="2138241"/>
    <lineage>
        <taxon>Eukaryota</taxon>
        <taxon>Metazoa</taxon>
        <taxon>Ecdysozoa</taxon>
        <taxon>Nematoda</taxon>
        <taxon>Chromadorea</taxon>
        <taxon>Rhabditida</taxon>
        <taxon>Rhabditina</taxon>
        <taxon>Rhabditomorpha</taxon>
        <taxon>Rhabditoidea</taxon>
        <taxon>Rhabditidae</taxon>
        <taxon>Mesorhabditinae</taxon>
        <taxon>Mesorhabditis</taxon>
    </lineage>
</organism>
<feature type="domain" description="Cyclin-like" evidence="3">
    <location>
        <begin position="335"/>
        <end position="425"/>
    </location>
</feature>
<evidence type="ECO:0000256" key="1">
    <source>
        <dbReference type="RuleBase" id="RU000383"/>
    </source>
</evidence>
<name>A0AAF3FF79_9BILA</name>
<dbReference type="InterPro" id="IPR039361">
    <property type="entry name" value="Cyclin"/>
</dbReference>
<reference evidence="5" key="1">
    <citation type="submission" date="2024-02" db="UniProtKB">
        <authorList>
            <consortium name="WormBaseParasite"/>
        </authorList>
    </citation>
    <scope>IDENTIFICATION</scope>
</reference>
<evidence type="ECO:0000256" key="2">
    <source>
        <dbReference type="SAM" id="MobiDB-lite"/>
    </source>
</evidence>
<comment type="similarity">
    <text evidence="1">Belongs to the cyclin family.</text>
</comment>
<proteinExistence type="inferred from homology"/>
<feature type="domain" description="Cyclin-like" evidence="3">
    <location>
        <begin position="231"/>
        <end position="319"/>
    </location>
</feature>
<dbReference type="Proteomes" id="UP000887575">
    <property type="component" value="Unassembled WGS sequence"/>
</dbReference>
<dbReference type="WBParaSite" id="MBELARI_LOCUS4667">
    <property type="protein sequence ID" value="MBELARI_LOCUS4667"/>
    <property type="gene ID" value="MBELARI_LOCUS4667"/>
</dbReference>
<feature type="compositionally biased region" description="Low complexity" evidence="2">
    <location>
        <begin position="43"/>
        <end position="52"/>
    </location>
</feature>
<dbReference type="InterPro" id="IPR036915">
    <property type="entry name" value="Cyclin-like_sf"/>
</dbReference>
<dbReference type="Gene3D" id="1.10.472.10">
    <property type="entry name" value="Cyclin-like"/>
    <property type="match status" value="2"/>
</dbReference>
<dbReference type="SUPFAM" id="SSF47954">
    <property type="entry name" value="Cyclin-like"/>
    <property type="match status" value="2"/>
</dbReference>
<dbReference type="Pfam" id="PF00134">
    <property type="entry name" value="Cyclin_N"/>
    <property type="match status" value="1"/>
</dbReference>
<dbReference type="SMART" id="SM00385">
    <property type="entry name" value="CYCLIN"/>
    <property type="match status" value="2"/>
</dbReference>
<evidence type="ECO:0000313" key="4">
    <source>
        <dbReference type="Proteomes" id="UP000887575"/>
    </source>
</evidence>
<keyword evidence="1" id="KW-0195">Cyclin</keyword>
<evidence type="ECO:0000313" key="5">
    <source>
        <dbReference type="WBParaSite" id="MBELARI_LOCUS4667"/>
    </source>
</evidence>
<dbReference type="InterPro" id="IPR013763">
    <property type="entry name" value="Cyclin-like_dom"/>
</dbReference>
<evidence type="ECO:0000259" key="3">
    <source>
        <dbReference type="SMART" id="SM00385"/>
    </source>
</evidence>
<dbReference type="AlphaFoldDB" id="A0AAF3FF79"/>